<keyword evidence="2" id="KW-1185">Reference proteome</keyword>
<sequence>MPKLSLCIPVEPGHALPLPLIDSLLNNEAADLEIILSSFGNRLAESDEIRTLAERDGRIKLLPPAPDHLSTAQLWIGTVAAARGDWVSLVCAEDMIEPDLPALLAHVESTIPTADALGWSPFQIAPDAPRNIKTTVAVPVLHNVTPFEKEAMLEAFFHWKGAQQVPKMPFGLFHGAIKRSLLETILSNCGDISWLTLTPHYEWAARVLIFANALAFSNRPLSAVSVRPFKPQAVPSALKGFPLHSGIGLTAAIAEVQARVLAELGSQWNGFGEDFVRACMYDCALEHDKARFTIKFEAYRQALAALPGGHAFIAAFQPPYNPHPPEDKRRGLHGTVLLVDRFIGRAVTAQDFFSVMRAVLTPVSLMTKADVKLVR</sequence>
<gene>
    <name evidence="1" type="ORF">QO005_003286</name>
</gene>
<accession>A0ABU0IFL4</accession>
<reference evidence="1 2" key="1">
    <citation type="submission" date="2023-07" db="EMBL/GenBank/DDBJ databases">
        <title>Genomic Encyclopedia of Type Strains, Phase IV (KMG-IV): sequencing the most valuable type-strain genomes for metagenomic binning, comparative biology and taxonomic classification.</title>
        <authorList>
            <person name="Goeker M."/>
        </authorList>
    </citation>
    <scope>NUCLEOTIDE SEQUENCE [LARGE SCALE GENOMIC DNA]</scope>
    <source>
        <strain evidence="1 2">DSM 100301</strain>
    </source>
</reference>
<evidence type="ECO:0000313" key="1">
    <source>
        <dbReference type="EMBL" id="MDQ0456941.1"/>
    </source>
</evidence>
<evidence type="ECO:0008006" key="3">
    <source>
        <dbReference type="Google" id="ProtNLM"/>
    </source>
</evidence>
<protein>
    <recommendedName>
        <fullName evidence="3">Glycosyltransferase</fullName>
    </recommendedName>
</protein>
<dbReference type="EMBL" id="JAUSWH010000011">
    <property type="protein sequence ID" value="MDQ0456941.1"/>
    <property type="molecule type" value="Genomic_DNA"/>
</dbReference>
<dbReference type="RefSeq" id="WP_307159126.1">
    <property type="nucleotide sequence ID" value="NZ_JAUSWH010000011.1"/>
</dbReference>
<evidence type="ECO:0000313" key="2">
    <source>
        <dbReference type="Proteomes" id="UP001235269"/>
    </source>
</evidence>
<dbReference type="CDD" id="cd00761">
    <property type="entry name" value="Glyco_tranf_GTA_type"/>
    <property type="match status" value="1"/>
</dbReference>
<name>A0ABU0IFL4_9HYPH</name>
<dbReference type="Gene3D" id="3.90.550.10">
    <property type="entry name" value="Spore Coat Polysaccharide Biosynthesis Protein SpsA, Chain A"/>
    <property type="match status" value="1"/>
</dbReference>
<dbReference type="InterPro" id="IPR029044">
    <property type="entry name" value="Nucleotide-diphossugar_trans"/>
</dbReference>
<proteinExistence type="predicted"/>
<dbReference type="Proteomes" id="UP001235269">
    <property type="component" value="Unassembled WGS sequence"/>
</dbReference>
<comment type="caution">
    <text evidence="1">The sequence shown here is derived from an EMBL/GenBank/DDBJ whole genome shotgun (WGS) entry which is preliminary data.</text>
</comment>
<organism evidence="1 2">
    <name type="scientific">Rhizobium paknamense</name>
    <dbReference type="NCBI Taxonomy" id="1206817"/>
    <lineage>
        <taxon>Bacteria</taxon>
        <taxon>Pseudomonadati</taxon>
        <taxon>Pseudomonadota</taxon>
        <taxon>Alphaproteobacteria</taxon>
        <taxon>Hyphomicrobiales</taxon>
        <taxon>Rhizobiaceae</taxon>
        <taxon>Rhizobium/Agrobacterium group</taxon>
        <taxon>Rhizobium</taxon>
    </lineage>
</organism>
<dbReference type="SUPFAM" id="SSF53448">
    <property type="entry name" value="Nucleotide-diphospho-sugar transferases"/>
    <property type="match status" value="1"/>
</dbReference>